<sequence>MAVNKNSLKNLTIGKTAPDSNELLADTPLSVRLPASLDKIVRQMNNRPQWLRSAIVNAAIADDSIDWPKNDKE</sequence>
<dbReference type="EMBL" id="CP000839">
    <property type="protein sequence ID" value="ABW31956.1"/>
    <property type="molecule type" value="Genomic_DNA"/>
</dbReference>
<organism evidence="2 3">
    <name type="scientific">Acaryochloris marina (strain MBIC 11017)</name>
    <dbReference type="NCBI Taxonomy" id="329726"/>
    <lineage>
        <taxon>Bacteria</taxon>
        <taxon>Bacillati</taxon>
        <taxon>Cyanobacteriota</taxon>
        <taxon>Cyanophyceae</taxon>
        <taxon>Acaryochloridales</taxon>
        <taxon>Acaryochloridaceae</taxon>
        <taxon>Acaryochloris</taxon>
    </lineage>
</organism>
<evidence type="ECO:0000313" key="2">
    <source>
        <dbReference type="EMBL" id="ABW31956.1"/>
    </source>
</evidence>
<dbReference type="RefSeq" id="WP_012167105.1">
    <property type="nucleotide sequence ID" value="NC_009927.1"/>
</dbReference>
<protein>
    <submittedName>
        <fullName evidence="2">Uncharacterized protein</fullName>
    </submittedName>
</protein>
<name>A8ZLC9_ACAM1</name>
<keyword evidence="2" id="KW-0614">Plasmid</keyword>
<reference evidence="2 3" key="1">
    <citation type="journal article" date="2008" name="Proc. Natl. Acad. Sci. U.S.A.">
        <title>Niche adaptation and genome expansion in the chlorophyll d-producing cyanobacterium Acaryochloris marina.</title>
        <authorList>
            <person name="Swingley W.D."/>
            <person name="Chen M."/>
            <person name="Cheung P.C."/>
            <person name="Conrad A.L."/>
            <person name="Dejesa L.C."/>
            <person name="Hao J."/>
            <person name="Honchak B.M."/>
            <person name="Karbach L.E."/>
            <person name="Kurdoglu A."/>
            <person name="Lahiri S."/>
            <person name="Mastrian S.D."/>
            <person name="Miyashita H."/>
            <person name="Page L."/>
            <person name="Ramakrishna P."/>
            <person name="Satoh S."/>
            <person name="Sattley W.M."/>
            <person name="Shimada Y."/>
            <person name="Taylor H.L."/>
            <person name="Tomo T."/>
            <person name="Tsuchiya T."/>
            <person name="Wang Z.T."/>
            <person name="Raymond J."/>
            <person name="Mimuro M."/>
            <person name="Blankenship R.E."/>
            <person name="Touchman J.W."/>
        </authorList>
    </citation>
    <scope>NUCLEOTIDE SEQUENCE [LARGE SCALE GENOMIC DNA]</scope>
    <source>
        <strain evidence="3">MBIC 11017</strain>
        <plasmid evidence="3">Plasmid pREB2</plasmid>
    </source>
</reference>
<dbReference type="OrthoDB" id="488725at2"/>
<dbReference type="Proteomes" id="UP000000268">
    <property type="component" value="Plasmid pREB2"/>
</dbReference>
<feature type="compositionally biased region" description="Polar residues" evidence="1">
    <location>
        <begin position="1"/>
        <end position="10"/>
    </location>
</feature>
<evidence type="ECO:0000256" key="1">
    <source>
        <dbReference type="SAM" id="MobiDB-lite"/>
    </source>
</evidence>
<evidence type="ECO:0000313" key="3">
    <source>
        <dbReference type="Proteomes" id="UP000000268"/>
    </source>
</evidence>
<keyword evidence="3" id="KW-1185">Reference proteome</keyword>
<dbReference type="AlphaFoldDB" id="A8ZLC9"/>
<dbReference type="HOGENOM" id="CLU_2695991_0_0_3"/>
<accession>A8ZLC9</accession>
<gene>
    <name evidence="2" type="ordered locus">AM1_B0237</name>
</gene>
<feature type="region of interest" description="Disordered" evidence="1">
    <location>
        <begin position="1"/>
        <end position="20"/>
    </location>
</feature>
<dbReference type="KEGG" id="amr:AM1_B0237"/>
<proteinExistence type="predicted"/>
<geneLocation type="plasmid" evidence="2 3">
    <name>pREB2</name>
</geneLocation>